<dbReference type="Pfam" id="PF03401">
    <property type="entry name" value="TctC"/>
    <property type="match status" value="1"/>
</dbReference>
<dbReference type="PANTHER" id="PTHR42928">
    <property type="entry name" value="TRICARBOXYLATE-BINDING PROTEIN"/>
    <property type="match status" value="1"/>
</dbReference>
<name>A0ABS6IGN7_9HYPH</name>
<sequence length="326" mass="35196">MRLSRRATLGLLATSPALAAPAVWAQGRDWPNRRLRLLVPSAAGGYEVYARILAPRLAELLGQPVVVDNKPGANGIIGMQEVQRSAPDGYTFMFAHIGAISIGSSIYTNMPLDPVDDLASISVAVTSPLVWVVTPSLPFRTMPEFIAKAKAEPGQWRYGLPASGSIPHLVAEDTKIRHKLDMPAVPYRSTPQSLLAVINGEVPITVDSLGASAGHIAGGKLRALAVTSRERSEKLPDVPTMMELGLDPREWVAWYAFMAPKGTPDEIIQKLNTAINQALREEAIATRIRELGASPRITTPAETLAFITQERTDFGAIARAGKIRVE</sequence>
<evidence type="ECO:0000313" key="3">
    <source>
        <dbReference type="EMBL" id="MBU8873749.1"/>
    </source>
</evidence>
<evidence type="ECO:0000256" key="1">
    <source>
        <dbReference type="ARBA" id="ARBA00006987"/>
    </source>
</evidence>
<comment type="similarity">
    <text evidence="1">Belongs to the UPF0065 (bug) family.</text>
</comment>
<evidence type="ECO:0000313" key="4">
    <source>
        <dbReference type="Proteomes" id="UP000727907"/>
    </source>
</evidence>
<dbReference type="Proteomes" id="UP000727907">
    <property type="component" value="Unassembled WGS sequence"/>
</dbReference>
<organism evidence="3 4">
    <name type="scientific">Reyranella humidisoli</name>
    <dbReference type="NCBI Taxonomy" id="2849149"/>
    <lineage>
        <taxon>Bacteria</taxon>
        <taxon>Pseudomonadati</taxon>
        <taxon>Pseudomonadota</taxon>
        <taxon>Alphaproteobacteria</taxon>
        <taxon>Hyphomicrobiales</taxon>
        <taxon>Reyranellaceae</taxon>
        <taxon>Reyranella</taxon>
    </lineage>
</organism>
<feature type="chain" id="PRO_5046700591" evidence="2">
    <location>
        <begin position="20"/>
        <end position="326"/>
    </location>
</feature>
<keyword evidence="2" id="KW-0732">Signal</keyword>
<proteinExistence type="inferred from homology"/>
<keyword evidence="4" id="KW-1185">Reference proteome</keyword>
<gene>
    <name evidence="3" type="ORF">KQ910_08240</name>
</gene>
<protein>
    <submittedName>
        <fullName evidence="3">Tripartite tricarboxylate transporter substrate binding protein</fullName>
    </submittedName>
</protein>
<dbReference type="PANTHER" id="PTHR42928:SF5">
    <property type="entry name" value="BLR1237 PROTEIN"/>
    <property type="match status" value="1"/>
</dbReference>
<comment type="caution">
    <text evidence="3">The sequence shown here is derived from an EMBL/GenBank/DDBJ whole genome shotgun (WGS) entry which is preliminary data.</text>
</comment>
<feature type="signal peptide" evidence="2">
    <location>
        <begin position="1"/>
        <end position="19"/>
    </location>
</feature>
<dbReference type="CDD" id="cd07012">
    <property type="entry name" value="PBP2_Bug_TTT"/>
    <property type="match status" value="1"/>
</dbReference>
<dbReference type="EMBL" id="JAHOPB010000001">
    <property type="protein sequence ID" value="MBU8873749.1"/>
    <property type="molecule type" value="Genomic_DNA"/>
</dbReference>
<reference evidence="3 4" key="1">
    <citation type="submission" date="2021-06" db="EMBL/GenBank/DDBJ databases">
        <authorList>
            <person name="Lee D.H."/>
        </authorList>
    </citation>
    <scope>NUCLEOTIDE SEQUENCE [LARGE SCALE GENOMIC DNA]</scope>
    <source>
        <strain evidence="3 4">MMS21-HV4-11</strain>
    </source>
</reference>
<dbReference type="InterPro" id="IPR005064">
    <property type="entry name" value="BUG"/>
</dbReference>
<accession>A0ABS6IGN7</accession>
<dbReference type="PIRSF" id="PIRSF017082">
    <property type="entry name" value="YflP"/>
    <property type="match status" value="1"/>
</dbReference>
<dbReference type="RefSeq" id="WP_216958186.1">
    <property type="nucleotide sequence ID" value="NZ_JAHOPB010000001.1"/>
</dbReference>
<evidence type="ECO:0000256" key="2">
    <source>
        <dbReference type="SAM" id="SignalP"/>
    </source>
</evidence>